<protein>
    <submittedName>
        <fullName evidence="1">Uncharacterized protein</fullName>
    </submittedName>
</protein>
<accession>W2SI31</accession>
<name>W2SI31_NECAM</name>
<organism evidence="1 2">
    <name type="scientific">Necator americanus</name>
    <name type="common">Human hookworm</name>
    <dbReference type="NCBI Taxonomy" id="51031"/>
    <lineage>
        <taxon>Eukaryota</taxon>
        <taxon>Metazoa</taxon>
        <taxon>Ecdysozoa</taxon>
        <taxon>Nematoda</taxon>
        <taxon>Chromadorea</taxon>
        <taxon>Rhabditida</taxon>
        <taxon>Rhabditina</taxon>
        <taxon>Rhabditomorpha</taxon>
        <taxon>Strongyloidea</taxon>
        <taxon>Ancylostomatidae</taxon>
        <taxon>Bunostominae</taxon>
        <taxon>Necator</taxon>
    </lineage>
</organism>
<dbReference type="OrthoDB" id="5869782at2759"/>
<dbReference type="AlphaFoldDB" id="W2SI31"/>
<proteinExistence type="predicted"/>
<sequence length="70" mass="8222">MCARGVFEKIHKLRNTMRGRARSYCYLSNDREAFMRSPLPMRNLNPFYLSQFSFGRETACITQPKQAGDR</sequence>
<dbReference type="KEGG" id="nai:NECAME_15398"/>
<dbReference type="EMBL" id="KI669130">
    <property type="protein sequence ID" value="ETN69289.1"/>
    <property type="molecule type" value="Genomic_DNA"/>
</dbReference>
<evidence type="ECO:0000313" key="1">
    <source>
        <dbReference type="EMBL" id="ETN69289.1"/>
    </source>
</evidence>
<gene>
    <name evidence="1" type="ORF">NECAME_15398</name>
</gene>
<evidence type="ECO:0000313" key="2">
    <source>
        <dbReference type="Proteomes" id="UP000053676"/>
    </source>
</evidence>
<keyword evidence="2" id="KW-1185">Reference proteome</keyword>
<dbReference type="Proteomes" id="UP000053676">
    <property type="component" value="Unassembled WGS sequence"/>
</dbReference>
<reference evidence="2" key="1">
    <citation type="journal article" date="2014" name="Nat. Genet.">
        <title>Genome of the human hookworm Necator americanus.</title>
        <authorList>
            <person name="Tang Y.T."/>
            <person name="Gao X."/>
            <person name="Rosa B.A."/>
            <person name="Abubucker S."/>
            <person name="Hallsworth-Pepin K."/>
            <person name="Martin J."/>
            <person name="Tyagi R."/>
            <person name="Heizer E."/>
            <person name="Zhang X."/>
            <person name="Bhonagiri-Palsikar V."/>
            <person name="Minx P."/>
            <person name="Warren W.C."/>
            <person name="Wang Q."/>
            <person name="Zhan B."/>
            <person name="Hotez P.J."/>
            <person name="Sternberg P.W."/>
            <person name="Dougall A."/>
            <person name="Gaze S.T."/>
            <person name="Mulvenna J."/>
            <person name="Sotillo J."/>
            <person name="Ranganathan S."/>
            <person name="Rabelo E.M."/>
            <person name="Wilson R.K."/>
            <person name="Felgner P.L."/>
            <person name="Bethony J."/>
            <person name="Hawdon J.M."/>
            <person name="Gasser R.B."/>
            <person name="Loukas A."/>
            <person name="Mitreva M."/>
        </authorList>
    </citation>
    <scope>NUCLEOTIDE SEQUENCE [LARGE SCALE GENOMIC DNA]</scope>
</reference>